<accession>A0A1I8JNN2</accession>
<keyword evidence="1" id="KW-1185">Reference proteome</keyword>
<proteinExistence type="predicted"/>
<protein>
    <submittedName>
        <fullName evidence="2">G_PROTEIN_RECEP_F2_3 domain-containing protein</fullName>
    </submittedName>
</protein>
<evidence type="ECO:0000313" key="1">
    <source>
        <dbReference type="Proteomes" id="UP000095280"/>
    </source>
</evidence>
<dbReference type="AlphaFoldDB" id="A0A1I8JNN2"/>
<organism evidence="1 2">
    <name type="scientific">Macrostomum lignano</name>
    <dbReference type="NCBI Taxonomy" id="282301"/>
    <lineage>
        <taxon>Eukaryota</taxon>
        <taxon>Metazoa</taxon>
        <taxon>Spiralia</taxon>
        <taxon>Lophotrochozoa</taxon>
        <taxon>Platyhelminthes</taxon>
        <taxon>Rhabditophora</taxon>
        <taxon>Macrostomorpha</taxon>
        <taxon>Macrostomida</taxon>
        <taxon>Macrostomidae</taxon>
        <taxon>Macrostomum</taxon>
    </lineage>
</organism>
<dbReference type="Proteomes" id="UP000095280">
    <property type="component" value="Unplaced"/>
</dbReference>
<reference evidence="2" key="1">
    <citation type="submission" date="2016-11" db="UniProtKB">
        <authorList>
            <consortium name="WormBaseParasite"/>
        </authorList>
    </citation>
    <scope>IDENTIFICATION</scope>
</reference>
<sequence length="348" mass="38241">EAPDGSSRRLLGLVHPGDYRKTPRRLQPLLRRHRGRLPQIGRQTEPLLTRTVCRGRLLRRLRREFAAVAAHAGHRPARRPGLLGGVQEGDVAHLACARQHKQPALPDVVESSDRLGAAVFGDASAWSLLLLLLLLAGGEQRRWQAAAAWPVHPESRAASGSCRCRREKAPVAPAASVGDLIVADLEGRARQKANKRCPVNQSVLSTPFAISIVLIAESCRQHILAAVFRNQIGRDKLQARSSRWRGDSSVGLTLNNKTRMPSSPPFECCGVTNQTDITGPDTLWTRSHREFNGKLQTMPVTCCRMKATRSELLGKQDWNNVADYLEDPACPNTGNGVVTESCYKKSMA</sequence>
<dbReference type="WBParaSite" id="snap_masked-unitig_25389-processed-gene-0.0-mRNA-1">
    <property type="protein sequence ID" value="snap_masked-unitig_25389-processed-gene-0.0-mRNA-1"/>
    <property type="gene ID" value="snap_masked-unitig_25389-processed-gene-0.0"/>
</dbReference>
<evidence type="ECO:0000313" key="2">
    <source>
        <dbReference type="WBParaSite" id="snap_masked-unitig_25389-processed-gene-0.0-mRNA-1"/>
    </source>
</evidence>
<name>A0A1I8JNN2_9PLAT</name>